<dbReference type="EC" id="2.7.11.1" evidence="2"/>
<dbReference type="Proteomes" id="UP000663870">
    <property type="component" value="Unassembled WGS sequence"/>
</dbReference>
<comment type="subcellular location">
    <subcellularLocation>
        <location evidence="1">Host cell</location>
    </subcellularLocation>
</comment>
<evidence type="ECO:0000313" key="12">
    <source>
        <dbReference type="EMBL" id="CAF0748483.1"/>
    </source>
</evidence>
<dbReference type="SUPFAM" id="SSF56112">
    <property type="entry name" value="Protein kinase-like (PK-like)"/>
    <property type="match status" value="1"/>
</dbReference>
<feature type="binding site" evidence="10">
    <location>
        <position position="118"/>
    </location>
    <ligand>
        <name>ATP</name>
        <dbReference type="ChEBI" id="CHEBI:30616"/>
    </ligand>
</feature>
<evidence type="ECO:0000313" key="15">
    <source>
        <dbReference type="EMBL" id="CAF0853350.1"/>
    </source>
</evidence>
<dbReference type="InterPro" id="IPR011009">
    <property type="entry name" value="Kinase-like_dom_sf"/>
</dbReference>
<evidence type="ECO:0000313" key="14">
    <source>
        <dbReference type="EMBL" id="CAF0788631.1"/>
    </source>
</evidence>
<comment type="catalytic activity">
    <reaction evidence="9">
        <text>L-seryl-[protein] + ATP = O-phospho-L-seryl-[protein] + ADP + H(+)</text>
        <dbReference type="Rhea" id="RHEA:17989"/>
        <dbReference type="Rhea" id="RHEA-COMP:9863"/>
        <dbReference type="Rhea" id="RHEA-COMP:11604"/>
        <dbReference type="ChEBI" id="CHEBI:15378"/>
        <dbReference type="ChEBI" id="CHEBI:29999"/>
        <dbReference type="ChEBI" id="CHEBI:30616"/>
        <dbReference type="ChEBI" id="CHEBI:83421"/>
        <dbReference type="ChEBI" id="CHEBI:456216"/>
        <dbReference type="EC" id="2.7.11.1"/>
    </reaction>
</comment>
<evidence type="ECO:0000313" key="22">
    <source>
        <dbReference type="Proteomes" id="UP000663870"/>
    </source>
</evidence>
<dbReference type="InterPro" id="IPR000719">
    <property type="entry name" value="Prot_kinase_dom"/>
</dbReference>
<dbReference type="GO" id="GO:0004674">
    <property type="term" value="F:protein serine/threonine kinase activity"/>
    <property type="evidence" value="ECO:0007669"/>
    <property type="project" value="UniProtKB-KW"/>
</dbReference>
<dbReference type="Proteomes" id="UP000663889">
    <property type="component" value="Unassembled WGS sequence"/>
</dbReference>
<keyword evidence="7 10" id="KW-0067">ATP-binding</keyword>
<dbReference type="GO" id="GO:0005737">
    <property type="term" value="C:cytoplasm"/>
    <property type="evidence" value="ECO:0007669"/>
    <property type="project" value="TreeGrafter"/>
</dbReference>
<evidence type="ECO:0000313" key="19">
    <source>
        <dbReference type="EMBL" id="CAF3602305.1"/>
    </source>
</evidence>
<evidence type="ECO:0000256" key="3">
    <source>
        <dbReference type="ARBA" id="ARBA00022527"/>
    </source>
</evidence>
<dbReference type="EMBL" id="CAJNOO010000551">
    <property type="protein sequence ID" value="CAF0975389.1"/>
    <property type="molecule type" value="Genomic_DNA"/>
</dbReference>
<dbReference type="AlphaFoldDB" id="A0A818R989"/>
<keyword evidence="22" id="KW-1185">Reference proteome</keyword>
<evidence type="ECO:0000256" key="4">
    <source>
        <dbReference type="ARBA" id="ARBA00022679"/>
    </source>
</evidence>
<dbReference type="EMBL" id="CAJNOU010000170">
    <property type="protein sequence ID" value="CAF0899167.1"/>
    <property type="molecule type" value="Genomic_DNA"/>
</dbReference>
<dbReference type="InterPro" id="IPR017441">
    <property type="entry name" value="Protein_kinase_ATP_BS"/>
</dbReference>
<dbReference type="GO" id="GO:0043657">
    <property type="term" value="C:host cell"/>
    <property type="evidence" value="ECO:0007669"/>
    <property type="project" value="UniProtKB-SubCell"/>
</dbReference>
<evidence type="ECO:0000256" key="1">
    <source>
        <dbReference type="ARBA" id="ARBA00004340"/>
    </source>
</evidence>
<reference evidence="20" key="1">
    <citation type="submission" date="2021-02" db="EMBL/GenBank/DDBJ databases">
        <authorList>
            <person name="Nowell W R."/>
        </authorList>
    </citation>
    <scope>NUCLEOTIDE SEQUENCE</scope>
</reference>
<keyword evidence="3" id="KW-0723">Serine/threonine-protein kinase</keyword>
<keyword evidence="4" id="KW-0808">Transferase</keyword>
<dbReference type="Proteomes" id="UP000663882">
    <property type="component" value="Unassembled WGS sequence"/>
</dbReference>
<dbReference type="PROSITE" id="PS50011">
    <property type="entry name" value="PROTEIN_KINASE_DOM"/>
    <property type="match status" value="1"/>
</dbReference>
<gene>
    <name evidence="18" type="ORF">FNK824_LOCUS518</name>
    <name evidence="20" type="ORF">JBS370_LOCUS6487</name>
    <name evidence="12" type="ORF">JXQ802_LOCUS1541</name>
    <name evidence="13" type="ORF">JXQ802_LOCUS1629</name>
    <name evidence="19" type="ORF">OTI717_LOCUS6870</name>
    <name evidence="14" type="ORF">PYM288_LOCUS4009</name>
    <name evidence="17" type="ORF">RFH988_LOCUS12856</name>
    <name evidence="16" type="ORF">SEV965_LOCUS5542</name>
    <name evidence="15" type="ORF">ZHD862_LOCUS4990</name>
</gene>
<organism evidence="20 21">
    <name type="scientific">Rotaria sordida</name>
    <dbReference type="NCBI Taxonomy" id="392033"/>
    <lineage>
        <taxon>Eukaryota</taxon>
        <taxon>Metazoa</taxon>
        <taxon>Spiralia</taxon>
        <taxon>Gnathifera</taxon>
        <taxon>Rotifera</taxon>
        <taxon>Eurotatoria</taxon>
        <taxon>Bdelloidea</taxon>
        <taxon>Philodinida</taxon>
        <taxon>Philodinidae</taxon>
        <taxon>Rotaria</taxon>
    </lineage>
</organism>
<dbReference type="Gene3D" id="1.10.510.10">
    <property type="entry name" value="Transferase(Phosphotransferase) domain 1"/>
    <property type="match status" value="1"/>
</dbReference>
<dbReference type="PANTHER" id="PTHR22984">
    <property type="entry name" value="SERINE/THREONINE-PROTEIN KINASE PIM"/>
    <property type="match status" value="1"/>
</dbReference>
<dbReference type="Proteomes" id="UP000663854">
    <property type="component" value="Unassembled WGS sequence"/>
</dbReference>
<evidence type="ECO:0000256" key="7">
    <source>
        <dbReference type="ARBA" id="ARBA00022840"/>
    </source>
</evidence>
<dbReference type="SMART" id="SM00220">
    <property type="entry name" value="S_TKc"/>
    <property type="match status" value="1"/>
</dbReference>
<dbReference type="Proteomes" id="UP000663874">
    <property type="component" value="Unassembled WGS sequence"/>
</dbReference>
<evidence type="ECO:0000256" key="10">
    <source>
        <dbReference type="PROSITE-ProRule" id="PRU10141"/>
    </source>
</evidence>
<evidence type="ECO:0000313" key="18">
    <source>
        <dbReference type="EMBL" id="CAF3542115.1"/>
    </source>
</evidence>
<dbReference type="GO" id="GO:0005524">
    <property type="term" value="F:ATP binding"/>
    <property type="evidence" value="ECO:0007669"/>
    <property type="project" value="UniProtKB-UniRule"/>
</dbReference>
<dbReference type="EMBL" id="CAJNOL010000017">
    <property type="protein sequence ID" value="CAF0748483.1"/>
    <property type="molecule type" value="Genomic_DNA"/>
</dbReference>
<evidence type="ECO:0000256" key="2">
    <source>
        <dbReference type="ARBA" id="ARBA00012513"/>
    </source>
</evidence>
<protein>
    <recommendedName>
        <fullName evidence="2">non-specific serine/threonine protein kinase</fullName>
        <ecNumber evidence="2">2.7.11.1</ecNumber>
    </recommendedName>
</protein>
<evidence type="ECO:0000256" key="6">
    <source>
        <dbReference type="ARBA" id="ARBA00022777"/>
    </source>
</evidence>
<proteinExistence type="predicted"/>
<dbReference type="PROSITE" id="PS00107">
    <property type="entry name" value="PROTEIN_KINASE_ATP"/>
    <property type="match status" value="1"/>
</dbReference>
<dbReference type="InterPro" id="IPR051138">
    <property type="entry name" value="PIM_Ser/Thr_kinase"/>
</dbReference>
<dbReference type="EMBL" id="CAJOBD010000360">
    <property type="protein sequence ID" value="CAF3653451.1"/>
    <property type="molecule type" value="Genomic_DNA"/>
</dbReference>
<dbReference type="PANTHER" id="PTHR22984:SF25">
    <property type="entry name" value="PROTEIN KINASE DOMAIN-CONTAINING PROTEIN"/>
    <property type="match status" value="1"/>
</dbReference>
<dbReference type="Proteomes" id="UP000663864">
    <property type="component" value="Unassembled WGS sequence"/>
</dbReference>
<comment type="catalytic activity">
    <reaction evidence="8">
        <text>L-threonyl-[protein] + ATP = O-phospho-L-threonyl-[protein] + ADP + H(+)</text>
        <dbReference type="Rhea" id="RHEA:46608"/>
        <dbReference type="Rhea" id="RHEA-COMP:11060"/>
        <dbReference type="Rhea" id="RHEA-COMP:11605"/>
        <dbReference type="ChEBI" id="CHEBI:15378"/>
        <dbReference type="ChEBI" id="CHEBI:30013"/>
        <dbReference type="ChEBI" id="CHEBI:30616"/>
        <dbReference type="ChEBI" id="CHEBI:61977"/>
        <dbReference type="ChEBI" id="CHEBI:456216"/>
        <dbReference type="EC" id="2.7.11.1"/>
    </reaction>
</comment>
<feature type="domain" description="Protein kinase" evidence="11">
    <location>
        <begin position="89"/>
        <end position="342"/>
    </location>
</feature>
<sequence>MNTWFSDEQWLDDFAPWLMPTSLQFIQNNNNTQFQAFGDYAYPTIERLTPTYMDNSIFDFYKLYSDRSSIILNNFSNGNKIKRTFNREYQIFYCLGKGGFGQVYDGQRRTDNSPVVVKFLPKDRILNWGTFEGERVPYEIEILWRLRGVSGVIKILEHFEEVDRFIFIMEKIPNSCTLFDLVMETSPLANTELLRHLFREIIRINITLQMYGVWHRDCKPENIIYCKNDRSLRVIDFGSAAPVQSEDFHEFQGTLEIMVPEWILQRRYNGEKACVWALGVCLYFLIYQQYPFRSKTDIIKGRLNLPYLSSIDKDIYHTMKQCMNVNENRRPKLNNLQFLSWLKTIY</sequence>
<keyword evidence="6" id="KW-0418">Kinase</keyword>
<dbReference type="Proteomes" id="UP000663823">
    <property type="component" value="Unassembled WGS sequence"/>
</dbReference>
<dbReference type="EMBL" id="CAJNOH010000034">
    <property type="protein sequence ID" value="CAF0788631.1"/>
    <property type="molecule type" value="Genomic_DNA"/>
</dbReference>
<comment type="caution">
    <text evidence="20">The sequence shown here is derived from an EMBL/GenBank/DDBJ whole genome shotgun (WGS) entry which is preliminary data.</text>
</comment>
<evidence type="ECO:0000313" key="17">
    <source>
        <dbReference type="EMBL" id="CAF0975389.1"/>
    </source>
</evidence>
<evidence type="ECO:0000256" key="8">
    <source>
        <dbReference type="ARBA" id="ARBA00047899"/>
    </source>
</evidence>
<dbReference type="Pfam" id="PF00069">
    <property type="entry name" value="Pkinase"/>
    <property type="match status" value="1"/>
</dbReference>
<evidence type="ECO:0000313" key="16">
    <source>
        <dbReference type="EMBL" id="CAF0899167.1"/>
    </source>
</evidence>
<dbReference type="EMBL" id="CAJOBE010000021">
    <property type="protein sequence ID" value="CAF3542115.1"/>
    <property type="molecule type" value="Genomic_DNA"/>
</dbReference>
<evidence type="ECO:0000256" key="5">
    <source>
        <dbReference type="ARBA" id="ARBA00022741"/>
    </source>
</evidence>
<evidence type="ECO:0000313" key="13">
    <source>
        <dbReference type="EMBL" id="CAF0750180.1"/>
    </source>
</evidence>
<accession>A0A818R989</accession>
<evidence type="ECO:0000313" key="20">
    <source>
        <dbReference type="EMBL" id="CAF3653451.1"/>
    </source>
</evidence>
<dbReference type="EMBL" id="CAJNOL010000018">
    <property type="protein sequence ID" value="CAF0750180.1"/>
    <property type="molecule type" value="Genomic_DNA"/>
</dbReference>
<dbReference type="Gene3D" id="3.30.200.20">
    <property type="entry name" value="Phosphorylase Kinase, domain 1"/>
    <property type="match status" value="1"/>
</dbReference>
<evidence type="ECO:0000313" key="21">
    <source>
        <dbReference type="Proteomes" id="UP000663836"/>
    </source>
</evidence>
<evidence type="ECO:0000256" key="9">
    <source>
        <dbReference type="ARBA" id="ARBA00048679"/>
    </source>
</evidence>
<evidence type="ECO:0000259" key="11">
    <source>
        <dbReference type="PROSITE" id="PS50011"/>
    </source>
</evidence>
<dbReference type="Proteomes" id="UP000663836">
    <property type="component" value="Unassembled WGS sequence"/>
</dbReference>
<dbReference type="OrthoDB" id="9984829at2759"/>
<dbReference type="EMBL" id="CAJNOT010000127">
    <property type="protein sequence ID" value="CAF0853350.1"/>
    <property type="molecule type" value="Genomic_DNA"/>
</dbReference>
<dbReference type="EMBL" id="CAJOAX010000498">
    <property type="protein sequence ID" value="CAF3602305.1"/>
    <property type="molecule type" value="Genomic_DNA"/>
</dbReference>
<name>A0A818R989_9BILA</name>
<keyword evidence="5 10" id="KW-0547">Nucleotide-binding</keyword>